<keyword evidence="2" id="KW-0472">Membrane</keyword>
<dbReference type="AlphaFoldDB" id="A0A914Q4G9"/>
<protein>
    <submittedName>
        <fullName evidence="5">Nematode cuticle collagen N-terminal domain-containing protein</fullName>
    </submittedName>
</protein>
<keyword evidence="2" id="KW-0812">Transmembrane</keyword>
<evidence type="ECO:0000256" key="1">
    <source>
        <dbReference type="ARBA" id="ARBA00022737"/>
    </source>
</evidence>
<evidence type="ECO:0000256" key="2">
    <source>
        <dbReference type="SAM" id="Phobius"/>
    </source>
</evidence>
<dbReference type="WBParaSite" id="PDA_v2.g23814.t1">
    <property type="protein sequence ID" value="PDA_v2.g23814.t1"/>
    <property type="gene ID" value="PDA_v2.g23814"/>
</dbReference>
<sequence length="119" mass="13408">MKVEYDKKRLEEAESLRKLTFFGIAVSSIATIVAIVVIPSLYNYTQHVRSTLETEIDFCRHRSSGLAQEYQRVSPIRKRQAGYDSAVVNTPTATGGINADAGSHCCSCKVFIYIFFFFK</sequence>
<accession>A0A914Q4G9</accession>
<keyword evidence="1" id="KW-0677">Repeat</keyword>
<feature type="domain" description="Nematode cuticle collagen N-terminal" evidence="3">
    <location>
        <begin position="18"/>
        <end position="70"/>
    </location>
</feature>
<evidence type="ECO:0000313" key="4">
    <source>
        <dbReference type="Proteomes" id="UP000887578"/>
    </source>
</evidence>
<proteinExistence type="predicted"/>
<name>A0A914Q4G9_9BILA</name>
<organism evidence="4 5">
    <name type="scientific">Panagrolaimus davidi</name>
    <dbReference type="NCBI Taxonomy" id="227884"/>
    <lineage>
        <taxon>Eukaryota</taxon>
        <taxon>Metazoa</taxon>
        <taxon>Ecdysozoa</taxon>
        <taxon>Nematoda</taxon>
        <taxon>Chromadorea</taxon>
        <taxon>Rhabditida</taxon>
        <taxon>Tylenchina</taxon>
        <taxon>Panagrolaimomorpha</taxon>
        <taxon>Panagrolaimoidea</taxon>
        <taxon>Panagrolaimidae</taxon>
        <taxon>Panagrolaimus</taxon>
    </lineage>
</organism>
<dbReference type="SMART" id="SM01088">
    <property type="entry name" value="Col_cuticle_N"/>
    <property type="match status" value="1"/>
</dbReference>
<keyword evidence="4" id="KW-1185">Reference proteome</keyword>
<dbReference type="Pfam" id="PF01484">
    <property type="entry name" value="Col_cuticle_N"/>
    <property type="match status" value="1"/>
</dbReference>
<evidence type="ECO:0000259" key="3">
    <source>
        <dbReference type="SMART" id="SM01088"/>
    </source>
</evidence>
<dbReference type="InterPro" id="IPR002486">
    <property type="entry name" value="Col_cuticle_N"/>
</dbReference>
<dbReference type="GO" id="GO:0042302">
    <property type="term" value="F:structural constituent of cuticle"/>
    <property type="evidence" value="ECO:0007669"/>
    <property type="project" value="InterPro"/>
</dbReference>
<evidence type="ECO:0000313" key="5">
    <source>
        <dbReference type="WBParaSite" id="PDA_v2.g23814.t1"/>
    </source>
</evidence>
<keyword evidence="2" id="KW-1133">Transmembrane helix</keyword>
<feature type="transmembrane region" description="Helical" evidence="2">
    <location>
        <begin position="21"/>
        <end position="42"/>
    </location>
</feature>
<dbReference type="Proteomes" id="UP000887578">
    <property type="component" value="Unplaced"/>
</dbReference>
<reference evidence="5" key="1">
    <citation type="submission" date="2022-11" db="UniProtKB">
        <authorList>
            <consortium name="WormBaseParasite"/>
        </authorList>
    </citation>
    <scope>IDENTIFICATION</scope>
</reference>